<keyword evidence="1" id="KW-0413">Isomerase</keyword>
<dbReference type="InterPro" id="IPR036237">
    <property type="entry name" value="Xyl_isomerase-like_sf"/>
</dbReference>
<sequence>MENLLITMNSFPSETNYEEIFSEVKAAGLKGVEIRRELLNEQTPNLREIKRMLTALNLKAYYSCPIALFGKEHQLIDLTTFYKEAIDLGAELIKFSLGDYKENISNIRALGDAVNYFTEAGITFTIENDQTALGGRIDRLVNFFSTCHGARIPIFLTCDIGNWVYVGENPETAIEMLRDETIYIHIKEVIETGKGLETIAIDDTLNQKWKRLLNLFSKIHTMALEFPIKSKVECYTQFIQEGVYVR</sequence>
<comment type="caution">
    <text evidence="1">The sequence shown here is derived from an EMBL/GenBank/DDBJ whole genome shotgun (WGS) entry which is preliminary data.</text>
</comment>
<evidence type="ECO:0000313" key="2">
    <source>
        <dbReference type="Proteomes" id="UP000030588"/>
    </source>
</evidence>
<proteinExistence type="predicted"/>
<dbReference type="EMBL" id="JRUN01000074">
    <property type="protein sequence ID" value="KHD84292.1"/>
    <property type="molecule type" value="Genomic_DNA"/>
</dbReference>
<dbReference type="PANTHER" id="PTHR12110:SF41">
    <property type="entry name" value="INOSOSE DEHYDRATASE"/>
    <property type="match status" value="1"/>
</dbReference>
<dbReference type="STRING" id="363870.NG54_16540"/>
<gene>
    <name evidence="1" type="ORF">NG54_16540</name>
</gene>
<dbReference type="RefSeq" id="WP_025727307.1">
    <property type="nucleotide sequence ID" value="NZ_JBCNCG010000038.1"/>
</dbReference>
<dbReference type="OrthoDB" id="2237247at2"/>
<accession>A0A0A6XVZ2</accession>
<organism evidence="1 2">
    <name type="scientific">Heyndrickxia ginsengihumi</name>
    <dbReference type="NCBI Taxonomy" id="363870"/>
    <lineage>
        <taxon>Bacteria</taxon>
        <taxon>Bacillati</taxon>
        <taxon>Bacillota</taxon>
        <taxon>Bacilli</taxon>
        <taxon>Bacillales</taxon>
        <taxon>Bacillaceae</taxon>
        <taxon>Heyndrickxia</taxon>
    </lineage>
</organism>
<reference evidence="1 2" key="1">
    <citation type="submission" date="2014-10" db="EMBL/GenBank/DDBJ databases">
        <title>Draft genome of phytase producing Bacillus ginsengihumi strain M2.11.</title>
        <authorList>
            <person name="Toymentseva A."/>
            <person name="Boulygina E.A."/>
            <person name="Kazakov S.V."/>
            <person name="Kayumov I."/>
            <person name="Suleimanova A.D."/>
            <person name="Mardanova A.M."/>
            <person name="Maria S.N."/>
            <person name="Sergey M.Y."/>
            <person name="Sharipova M.R."/>
        </authorList>
    </citation>
    <scope>NUCLEOTIDE SEQUENCE [LARGE SCALE GENOMIC DNA]</scope>
    <source>
        <strain evidence="1 2">M2.11</strain>
    </source>
</reference>
<dbReference type="Gene3D" id="3.20.20.150">
    <property type="entry name" value="Divalent-metal-dependent TIM barrel enzymes"/>
    <property type="match status" value="1"/>
</dbReference>
<protein>
    <submittedName>
        <fullName evidence="1">Xylose isomerase</fullName>
    </submittedName>
</protein>
<dbReference type="InterPro" id="IPR050312">
    <property type="entry name" value="IolE/XylAMocC-like"/>
</dbReference>
<name>A0A0A6XVZ2_9BACI</name>
<dbReference type="PANTHER" id="PTHR12110">
    <property type="entry name" value="HYDROXYPYRUVATE ISOMERASE"/>
    <property type="match status" value="1"/>
</dbReference>
<dbReference type="SUPFAM" id="SSF51658">
    <property type="entry name" value="Xylose isomerase-like"/>
    <property type="match status" value="1"/>
</dbReference>
<dbReference type="AlphaFoldDB" id="A0A0A6XVZ2"/>
<evidence type="ECO:0000313" key="1">
    <source>
        <dbReference type="EMBL" id="KHD84292.1"/>
    </source>
</evidence>
<dbReference type="GO" id="GO:0016853">
    <property type="term" value="F:isomerase activity"/>
    <property type="evidence" value="ECO:0007669"/>
    <property type="project" value="UniProtKB-KW"/>
</dbReference>
<dbReference type="Proteomes" id="UP000030588">
    <property type="component" value="Unassembled WGS sequence"/>
</dbReference>